<dbReference type="Gene3D" id="3.30.1520.10">
    <property type="entry name" value="Phox-like domain"/>
    <property type="match status" value="1"/>
</dbReference>
<dbReference type="FunFam" id="2.30.30.40:FF:000233">
    <property type="entry name" value="NADPH oxidase organizer 1"/>
    <property type="match status" value="1"/>
</dbReference>
<dbReference type="InterPro" id="IPR036028">
    <property type="entry name" value="SH3-like_dom_sf"/>
</dbReference>
<sequence>MSGGSGNRYPVEAKGVGVMQHRKQKLFMLSVLWSDHNNILIYRTFEEFKKLDRNLRKKFPLEAGFLRKSECIIPKLKDAPLIFGRTKYRNRQLERMQLLATYSHELLCTDPKISQAADVTQFFVPHPQDLNPSFPEDSIVIMPPEAGERTKGAAGTETLTPVTEPVMSQRYLCIEAYETKDTKNRPFRVMQDEILEVLLKDTTGWWLVENEDKQLAWFPAPYLKKHIRANENGHTRAWAREGVFYFAAKGYEAQSADELSVANGVIIEVLEKSENGWWLVWYNGKAGYVPSMYLRPYKNPYQKFQLVLKEAYGSVSSLDTINSSDMNALAQRRISEGNTLHSSNANRKKLLDRTRSRSVTGLPTLVENEGRSLLPVELSGLSVNAEGSNQNMTMAKIHSPLVPNLPKVERMELNLSSANPGFATQKELYHSPALEKQRKDSGYDENLSMSGSDPSLSSSDLNSISHAPKVPSRPTTQEILKNCSSVTKRAMQRTKAKPS</sequence>
<dbReference type="GO" id="GO:0005737">
    <property type="term" value="C:cytoplasm"/>
    <property type="evidence" value="ECO:0007669"/>
    <property type="project" value="TreeGrafter"/>
</dbReference>
<dbReference type="SUPFAM" id="SSF64268">
    <property type="entry name" value="PX domain"/>
    <property type="match status" value="1"/>
</dbReference>
<feature type="compositionally biased region" description="Basic residues" evidence="3">
    <location>
        <begin position="490"/>
        <end position="499"/>
    </location>
</feature>
<dbReference type="InParanoid" id="A0A6P8SM69"/>
<dbReference type="FunFam" id="2.30.30.40:FF:000219">
    <property type="entry name" value="NADPH oxidase organizer 1"/>
    <property type="match status" value="1"/>
</dbReference>
<dbReference type="SMART" id="SM00326">
    <property type="entry name" value="SH3"/>
    <property type="match status" value="2"/>
</dbReference>
<feature type="compositionally biased region" description="Basic and acidic residues" evidence="3">
    <location>
        <begin position="427"/>
        <end position="442"/>
    </location>
</feature>
<dbReference type="OrthoDB" id="10255964at2759"/>
<evidence type="ECO:0000256" key="3">
    <source>
        <dbReference type="SAM" id="MobiDB-lite"/>
    </source>
</evidence>
<gene>
    <name evidence="7" type="primary">LOC117369319</name>
</gene>
<feature type="compositionally biased region" description="Polar residues" evidence="3">
    <location>
        <begin position="473"/>
        <end position="487"/>
    </location>
</feature>
<dbReference type="InterPro" id="IPR051228">
    <property type="entry name" value="NADPH_Oxidase/PX-Domain"/>
</dbReference>
<dbReference type="GO" id="GO:0035091">
    <property type="term" value="F:phosphatidylinositol binding"/>
    <property type="evidence" value="ECO:0007669"/>
    <property type="project" value="InterPro"/>
</dbReference>
<dbReference type="Gene3D" id="2.30.30.40">
    <property type="entry name" value="SH3 Domains"/>
    <property type="match status" value="2"/>
</dbReference>
<dbReference type="Proteomes" id="UP000515159">
    <property type="component" value="Chromosome 11"/>
</dbReference>
<dbReference type="InterPro" id="IPR001683">
    <property type="entry name" value="PX_dom"/>
</dbReference>
<dbReference type="PANTHER" id="PTHR15706:SF10">
    <property type="entry name" value="NADPH OXIDASE ORGANIZER 1"/>
    <property type="match status" value="1"/>
</dbReference>
<evidence type="ECO:0000313" key="7">
    <source>
        <dbReference type="RefSeq" id="XP_033819637.1"/>
    </source>
</evidence>
<dbReference type="FunCoup" id="A0A6P8SM69">
    <property type="interactions" value="302"/>
</dbReference>
<keyword evidence="6" id="KW-1185">Reference proteome</keyword>
<accession>A0A6P8SM69</accession>
<dbReference type="SUPFAM" id="SSF50044">
    <property type="entry name" value="SH3-domain"/>
    <property type="match status" value="2"/>
</dbReference>
<dbReference type="Pfam" id="PF00787">
    <property type="entry name" value="PX"/>
    <property type="match status" value="1"/>
</dbReference>
<evidence type="ECO:0000256" key="1">
    <source>
        <dbReference type="ARBA" id="ARBA00022443"/>
    </source>
</evidence>
<keyword evidence="1 2" id="KW-0728">SH3 domain</keyword>
<evidence type="ECO:0000259" key="5">
    <source>
        <dbReference type="PROSITE" id="PS50195"/>
    </source>
</evidence>
<feature type="domain" description="PX" evidence="5">
    <location>
        <begin position="1"/>
        <end position="130"/>
    </location>
</feature>
<dbReference type="AlphaFoldDB" id="A0A6P8SM69"/>
<dbReference type="GeneID" id="117369319"/>
<dbReference type="InterPro" id="IPR036871">
    <property type="entry name" value="PX_dom_sf"/>
</dbReference>
<feature type="domain" description="SH3" evidence="4">
    <location>
        <begin position="240"/>
        <end position="299"/>
    </location>
</feature>
<feature type="compositionally biased region" description="Low complexity" evidence="3">
    <location>
        <begin position="447"/>
        <end position="465"/>
    </location>
</feature>
<dbReference type="RefSeq" id="XP_033819637.1">
    <property type="nucleotide sequence ID" value="XM_033963746.1"/>
</dbReference>
<dbReference type="KEGG" id="gsh:117369319"/>
<dbReference type="InterPro" id="IPR001452">
    <property type="entry name" value="SH3_domain"/>
</dbReference>
<dbReference type="FunFam" id="3.30.1520.10:FF:000040">
    <property type="entry name" value="NADPH oxidase organizer 1"/>
    <property type="match status" value="1"/>
</dbReference>
<name>A0A6P8SM69_GEOSA</name>
<reference evidence="7" key="1">
    <citation type="submission" date="2025-08" db="UniProtKB">
        <authorList>
            <consortium name="RefSeq"/>
        </authorList>
    </citation>
    <scope>IDENTIFICATION</scope>
</reference>
<dbReference type="GO" id="GO:0016176">
    <property type="term" value="F:superoxide-generating NADPH oxidase activator activity"/>
    <property type="evidence" value="ECO:0007669"/>
    <property type="project" value="TreeGrafter"/>
</dbReference>
<evidence type="ECO:0000256" key="2">
    <source>
        <dbReference type="PROSITE-ProRule" id="PRU00192"/>
    </source>
</evidence>
<feature type="region of interest" description="Disordered" evidence="3">
    <location>
        <begin position="424"/>
        <end position="499"/>
    </location>
</feature>
<dbReference type="GO" id="GO:0042554">
    <property type="term" value="P:superoxide anion generation"/>
    <property type="evidence" value="ECO:0007669"/>
    <property type="project" value="TreeGrafter"/>
</dbReference>
<dbReference type="InterPro" id="IPR035758">
    <property type="entry name" value="NoxO1_SH3_2"/>
</dbReference>
<evidence type="ECO:0000313" key="6">
    <source>
        <dbReference type="Proteomes" id="UP000515159"/>
    </source>
</evidence>
<dbReference type="CDD" id="cd12024">
    <property type="entry name" value="SH3_NoxO1_2"/>
    <property type="match status" value="1"/>
</dbReference>
<dbReference type="PROSITE" id="PS50195">
    <property type="entry name" value="PX"/>
    <property type="match status" value="1"/>
</dbReference>
<protein>
    <submittedName>
        <fullName evidence="7">NADPH oxidase organizer 1-like</fullName>
    </submittedName>
</protein>
<dbReference type="Pfam" id="PF14604">
    <property type="entry name" value="SH3_9"/>
    <property type="match status" value="1"/>
</dbReference>
<evidence type="ECO:0000259" key="4">
    <source>
        <dbReference type="PROSITE" id="PS50002"/>
    </source>
</evidence>
<dbReference type="SMART" id="SM00312">
    <property type="entry name" value="PX"/>
    <property type="match status" value="1"/>
</dbReference>
<feature type="domain" description="SH3" evidence="4">
    <location>
        <begin position="166"/>
        <end position="228"/>
    </location>
</feature>
<proteinExistence type="predicted"/>
<dbReference type="PANTHER" id="PTHR15706">
    <property type="entry name" value="SH3 MULTIPLE DOMAIN"/>
    <property type="match status" value="1"/>
</dbReference>
<organism evidence="6 7">
    <name type="scientific">Geotrypetes seraphini</name>
    <name type="common">Gaboon caecilian</name>
    <name type="synonym">Caecilia seraphini</name>
    <dbReference type="NCBI Taxonomy" id="260995"/>
    <lineage>
        <taxon>Eukaryota</taxon>
        <taxon>Metazoa</taxon>
        <taxon>Chordata</taxon>
        <taxon>Craniata</taxon>
        <taxon>Vertebrata</taxon>
        <taxon>Euteleostomi</taxon>
        <taxon>Amphibia</taxon>
        <taxon>Gymnophiona</taxon>
        <taxon>Geotrypetes</taxon>
    </lineage>
</organism>
<dbReference type="PROSITE" id="PS50002">
    <property type="entry name" value="SH3"/>
    <property type="match status" value="2"/>
</dbReference>